<comment type="caution">
    <text evidence="10">The sequence shown here is derived from an EMBL/GenBank/DDBJ whole genome shotgun (WGS) entry which is preliminary data.</text>
</comment>
<evidence type="ECO:0000256" key="4">
    <source>
        <dbReference type="ARBA" id="ARBA00022679"/>
    </source>
</evidence>
<name>A0A562SGT5_9HYPH</name>
<evidence type="ECO:0000256" key="6">
    <source>
        <dbReference type="ARBA" id="ARBA00022989"/>
    </source>
</evidence>
<evidence type="ECO:0000256" key="2">
    <source>
        <dbReference type="ARBA" id="ARBA00022475"/>
    </source>
</evidence>
<feature type="domain" description="Glycosyltransferase RgtA/B/C/D-like" evidence="9">
    <location>
        <begin position="74"/>
        <end position="235"/>
    </location>
</feature>
<evidence type="ECO:0000256" key="1">
    <source>
        <dbReference type="ARBA" id="ARBA00004651"/>
    </source>
</evidence>
<keyword evidence="4 10" id="KW-0808">Transferase</keyword>
<evidence type="ECO:0000259" key="9">
    <source>
        <dbReference type="Pfam" id="PF13231"/>
    </source>
</evidence>
<protein>
    <submittedName>
        <fullName evidence="10">Dolichyl-phosphate-mannose-protein mannosyltransferase</fullName>
    </submittedName>
</protein>
<feature type="transmembrane region" description="Helical" evidence="8">
    <location>
        <begin position="216"/>
        <end position="237"/>
    </location>
</feature>
<dbReference type="PANTHER" id="PTHR33908:SF11">
    <property type="entry name" value="MEMBRANE PROTEIN"/>
    <property type="match status" value="1"/>
</dbReference>
<evidence type="ECO:0000256" key="8">
    <source>
        <dbReference type="SAM" id="Phobius"/>
    </source>
</evidence>
<dbReference type="Pfam" id="PF13231">
    <property type="entry name" value="PMT_2"/>
    <property type="match status" value="1"/>
</dbReference>
<dbReference type="InterPro" id="IPR050297">
    <property type="entry name" value="LipidA_mod_glycosyltrf_83"/>
</dbReference>
<dbReference type="AlphaFoldDB" id="A0A562SGT5"/>
<feature type="transmembrane region" description="Helical" evidence="8">
    <location>
        <begin position="88"/>
        <end position="112"/>
    </location>
</feature>
<reference evidence="10 11" key="1">
    <citation type="submission" date="2019-07" db="EMBL/GenBank/DDBJ databases">
        <title>Genomic Encyclopedia of Archaeal and Bacterial Type Strains, Phase II (KMG-II): from individual species to whole genera.</title>
        <authorList>
            <person name="Goeker M."/>
        </authorList>
    </citation>
    <scope>NUCLEOTIDE SEQUENCE [LARGE SCALE GENOMIC DNA]</scope>
    <source>
        <strain evidence="10 11">ATCC BAA-252</strain>
    </source>
</reference>
<proteinExistence type="predicted"/>
<feature type="transmembrane region" description="Helical" evidence="8">
    <location>
        <begin position="171"/>
        <end position="187"/>
    </location>
</feature>
<organism evidence="10 11">
    <name type="scientific">Roseibium hamelinense</name>
    <dbReference type="NCBI Taxonomy" id="150831"/>
    <lineage>
        <taxon>Bacteria</taxon>
        <taxon>Pseudomonadati</taxon>
        <taxon>Pseudomonadota</taxon>
        <taxon>Alphaproteobacteria</taxon>
        <taxon>Hyphomicrobiales</taxon>
        <taxon>Stappiaceae</taxon>
        <taxon>Roseibium</taxon>
    </lineage>
</organism>
<feature type="transmembrane region" description="Helical" evidence="8">
    <location>
        <begin position="366"/>
        <end position="386"/>
    </location>
</feature>
<feature type="transmembrane region" description="Helical" evidence="8">
    <location>
        <begin position="270"/>
        <end position="290"/>
    </location>
</feature>
<comment type="subcellular location">
    <subcellularLocation>
        <location evidence="1">Cell membrane</location>
        <topology evidence="1">Multi-pass membrane protein</topology>
    </subcellularLocation>
</comment>
<evidence type="ECO:0000313" key="10">
    <source>
        <dbReference type="EMBL" id="TWI79966.1"/>
    </source>
</evidence>
<dbReference type="GO" id="GO:0016763">
    <property type="term" value="F:pentosyltransferase activity"/>
    <property type="evidence" value="ECO:0007669"/>
    <property type="project" value="TreeGrafter"/>
</dbReference>
<evidence type="ECO:0000256" key="5">
    <source>
        <dbReference type="ARBA" id="ARBA00022692"/>
    </source>
</evidence>
<keyword evidence="2" id="KW-1003">Cell membrane</keyword>
<dbReference type="EMBL" id="VLLF01000012">
    <property type="protein sequence ID" value="TWI79966.1"/>
    <property type="molecule type" value="Genomic_DNA"/>
</dbReference>
<dbReference type="RefSeq" id="WP_208995359.1">
    <property type="nucleotide sequence ID" value="NZ_SMLY01000079.1"/>
</dbReference>
<feature type="transmembrane region" description="Helical" evidence="8">
    <location>
        <begin position="310"/>
        <end position="332"/>
    </location>
</feature>
<sequence length="527" mass="57705">MAETKMRNMTSNHSSADPAPVPFYATPFGVWAIAAGWGLMHLLLRALNSPVLGTDDMFENVLVQTLEAGYMLRQPPLYEWLLWSAQQIFGPTIWAALSVKYGLISVAALFLFLIARKALPDPRLAALCAFCYSLFYQFGWNLHEGVTHTVVLTVACAASAFFFIKALETGQLGFYVLFGVAVGTGLLGKHSYPIFVVALLLAALSDAHWRSRLRLAGLALVPIAALFVYSPYAYWIFSEGLKLLPSVSQTMGVTAQTSHLARAGEGLGRLLFGLLGFSVPLVPLVLLIFWQRFAGRNTPVSPGVPPAARLCGRTVLAMILLTAVLIAVTGATYVKERHMHPLMLLLPIYLFADLDRYRWGRQWRILGAVAASLVVVVFVARVPGLLAPDRFWCGGKCRHMKPYEDLRTPLLDVGAGQATLLTDNGYTGGNVRVLLPGARVVTPAIPARTPPRDSCFYIWEEGDAEPALPAAEQFEAVKAQAGLQGAPISARYLQGNWPHLWKTDGWRTTYWGVAELKPTDPACHLSE</sequence>
<dbReference type="GO" id="GO:0009103">
    <property type="term" value="P:lipopolysaccharide biosynthetic process"/>
    <property type="evidence" value="ECO:0007669"/>
    <property type="project" value="UniProtKB-ARBA"/>
</dbReference>
<feature type="transmembrane region" description="Helical" evidence="8">
    <location>
        <begin position="146"/>
        <end position="164"/>
    </location>
</feature>
<evidence type="ECO:0000256" key="3">
    <source>
        <dbReference type="ARBA" id="ARBA00022676"/>
    </source>
</evidence>
<keyword evidence="11" id="KW-1185">Reference proteome</keyword>
<accession>A0A562SGT5</accession>
<feature type="transmembrane region" description="Helical" evidence="8">
    <location>
        <begin position="21"/>
        <end position="44"/>
    </location>
</feature>
<keyword evidence="3 10" id="KW-0328">Glycosyltransferase</keyword>
<gene>
    <name evidence="10" type="ORF">JM93_04078</name>
</gene>
<dbReference type="InterPro" id="IPR038731">
    <property type="entry name" value="RgtA/B/C-like"/>
</dbReference>
<evidence type="ECO:0000313" key="11">
    <source>
        <dbReference type="Proteomes" id="UP000320593"/>
    </source>
</evidence>
<evidence type="ECO:0000256" key="7">
    <source>
        <dbReference type="ARBA" id="ARBA00023136"/>
    </source>
</evidence>
<dbReference type="PANTHER" id="PTHR33908">
    <property type="entry name" value="MANNOSYLTRANSFERASE YKCB-RELATED"/>
    <property type="match status" value="1"/>
</dbReference>
<keyword evidence="5 8" id="KW-0812">Transmembrane</keyword>
<dbReference type="GO" id="GO:0005886">
    <property type="term" value="C:plasma membrane"/>
    <property type="evidence" value="ECO:0007669"/>
    <property type="project" value="UniProtKB-SubCell"/>
</dbReference>
<dbReference type="Proteomes" id="UP000320593">
    <property type="component" value="Unassembled WGS sequence"/>
</dbReference>
<keyword evidence="6 8" id="KW-1133">Transmembrane helix</keyword>
<keyword evidence="7 8" id="KW-0472">Membrane</keyword>
<feature type="transmembrane region" description="Helical" evidence="8">
    <location>
        <begin position="124"/>
        <end position="140"/>
    </location>
</feature>